<dbReference type="PANTHER" id="PTHR43681:SF1">
    <property type="entry name" value="SARCALUMENIN"/>
    <property type="match status" value="1"/>
</dbReference>
<dbReference type="Pfam" id="PF00350">
    <property type="entry name" value="Dynamin_N"/>
    <property type="match status" value="1"/>
</dbReference>
<reference evidence="2 3" key="1">
    <citation type="submission" date="2018-03" db="EMBL/GenBank/DDBJ databases">
        <title>Genome sequencing of Simplicispira sp.</title>
        <authorList>
            <person name="Kim S.-J."/>
            <person name="Heo J."/>
            <person name="Kwon S.-W."/>
        </authorList>
    </citation>
    <scope>NUCLEOTIDE SEQUENCE [LARGE SCALE GENOMIC DNA]</scope>
    <source>
        <strain evidence="2 3">SC1-8</strain>
    </source>
</reference>
<proteinExistence type="predicted"/>
<dbReference type="OrthoDB" id="5295100at2"/>
<protein>
    <submittedName>
        <fullName evidence="2">Dynamin family protein</fullName>
    </submittedName>
</protein>
<dbReference type="InterPro" id="IPR045063">
    <property type="entry name" value="Dynamin_N"/>
</dbReference>
<dbReference type="EMBL" id="CP027669">
    <property type="protein sequence ID" value="AVO40498.1"/>
    <property type="molecule type" value="Genomic_DNA"/>
</dbReference>
<dbReference type="AlphaFoldDB" id="A0A2S0MX86"/>
<dbReference type="KEGG" id="simp:C6571_03670"/>
<evidence type="ECO:0000313" key="3">
    <source>
        <dbReference type="Proteomes" id="UP000239326"/>
    </source>
</evidence>
<dbReference type="InterPro" id="IPR027417">
    <property type="entry name" value="P-loop_NTPase"/>
</dbReference>
<keyword evidence="3" id="KW-1185">Reference proteome</keyword>
<evidence type="ECO:0000313" key="2">
    <source>
        <dbReference type="EMBL" id="AVO40498.1"/>
    </source>
</evidence>
<organism evidence="2 3">
    <name type="scientific">Simplicispira suum</name>
    <dbReference type="NCBI Taxonomy" id="2109915"/>
    <lineage>
        <taxon>Bacteria</taxon>
        <taxon>Pseudomonadati</taxon>
        <taxon>Pseudomonadota</taxon>
        <taxon>Betaproteobacteria</taxon>
        <taxon>Burkholderiales</taxon>
        <taxon>Comamonadaceae</taxon>
        <taxon>Simplicispira</taxon>
    </lineage>
</organism>
<dbReference type="Proteomes" id="UP000239326">
    <property type="component" value="Chromosome"/>
</dbReference>
<dbReference type="RefSeq" id="WP_106445489.1">
    <property type="nucleotide sequence ID" value="NZ_CP027669.1"/>
</dbReference>
<dbReference type="SUPFAM" id="SSF52540">
    <property type="entry name" value="P-loop containing nucleoside triphosphate hydrolases"/>
    <property type="match status" value="1"/>
</dbReference>
<sequence length="651" mass="72281">MGPSFNEQFEQHDAWRRDFARRLRQLSEWLSSHELMDESVRERLQRLEEQVRTDKIMVAFVAEFSRGKSELINAIFFAGYGRRIMPASAGRTTMCPTELGYDAALAPSLRLLPIETRLLPKGLADWRATPERWLEIALDANDGEQIAAAIGKVAETERVSVDEARALGFWHDELPEENPPQTAEGLVEVPRWRHAIINLPHPLLQHGLVILDTPGLNAVGAEPELTVNLIPQAHAVVFILAADTGVTRSDLAIWREHLIDTADSAEARLVVLNKIDTLWDTLSSAQEVQAQLERQRQTSAETLGVSPEQVLLVSAQKGLVAKISCDDIMLETSGLPELEDALAEGIMGRRQSILRSAIGVALAGVNAETSRVLNIRRRDLDDQMIELGSLRGKNIAVISAMRQRIEQESEEFGHCAAKIHAVRAVHLKLLREIFGRLGAKALKGTLAGLTQALRQRGLKIGVKKQYAETFEQLRGVLDHAQASATEIHAMLAGTFRQLNAEFGFSLQVPPVLQLDQFMLDLVRIERGHVQYLGVGNTLKLVQPEFAERLARALSTRLRAVFESAANDLELWSNSATAQLDAQLRERKRSFSRRIEAVDRIQAAASGLEERIAEIEDGERSLDSLGLRLQSLTESLLTFSERAPNLALPEPA</sequence>
<name>A0A2S0MX86_9BURK</name>
<dbReference type="InterPro" id="IPR051943">
    <property type="entry name" value="TRAFAC_Dynamin-like_GTPase"/>
</dbReference>
<accession>A0A2S0MX86</accession>
<dbReference type="PANTHER" id="PTHR43681">
    <property type="entry name" value="TRANSMEMBRANE GTPASE FZO"/>
    <property type="match status" value="1"/>
</dbReference>
<evidence type="ECO:0000259" key="1">
    <source>
        <dbReference type="Pfam" id="PF00350"/>
    </source>
</evidence>
<dbReference type="Gene3D" id="3.40.50.300">
    <property type="entry name" value="P-loop containing nucleotide triphosphate hydrolases"/>
    <property type="match status" value="2"/>
</dbReference>
<feature type="domain" description="Dynamin N-terminal" evidence="1">
    <location>
        <begin position="58"/>
        <end position="274"/>
    </location>
</feature>
<gene>
    <name evidence="2" type="ORF">C6571_03670</name>
</gene>